<proteinExistence type="predicted"/>
<feature type="non-terminal residue" evidence="2">
    <location>
        <position position="1"/>
    </location>
</feature>
<evidence type="ECO:0000313" key="3">
    <source>
        <dbReference type="Proteomes" id="UP001233999"/>
    </source>
</evidence>
<evidence type="ECO:0000313" key="2">
    <source>
        <dbReference type="EMBL" id="KAJ9591675.1"/>
    </source>
</evidence>
<dbReference type="InterPro" id="IPR007110">
    <property type="entry name" value="Ig-like_dom"/>
</dbReference>
<name>A0AAD8A3X5_DIPPU</name>
<protein>
    <recommendedName>
        <fullName evidence="1">Ig-like domain-containing protein</fullName>
    </recommendedName>
</protein>
<sequence>MNIVTLNKLRFNNSGNYKCEVSTEAPNFETIADSSYMTVMAYPSEDPMIEGVLSTYSLGDYISANCTSGKSKPAANLTWHINGAK</sequence>
<dbReference type="PANTHER" id="PTHR21261:SF15">
    <property type="entry name" value="BEATEN PATH IIIA, ISOFORM D-RELATED"/>
    <property type="match status" value="1"/>
</dbReference>
<reference evidence="2" key="1">
    <citation type="journal article" date="2023" name="IScience">
        <title>Live-bearing cockroach genome reveals convergent evolutionary mechanisms linked to viviparity in insects and beyond.</title>
        <authorList>
            <person name="Fouks B."/>
            <person name="Harrison M.C."/>
            <person name="Mikhailova A.A."/>
            <person name="Marchal E."/>
            <person name="English S."/>
            <person name="Carruthers M."/>
            <person name="Jennings E.C."/>
            <person name="Chiamaka E.L."/>
            <person name="Frigard R.A."/>
            <person name="Pippel M."/>
            <person name="Attardo G.M."/>
            <person name="Benoit J.B."/>
            <person name="Bornberg-Bauer E."/>
            <person name="Tobe S.S."/>
        </authorList>
    </citation>
    <scope>NUCLEOTIDE SEQUENCE</scope>
    <source>
        <strain evidence="2">Stay&amp;Tobe</strain>
    </source>
</reference>
<accession>A0AAD8A3X5</accession>
<evidence type="ECO:0000259" key="1">
    <source>
        <dbReference type="PROSITE" id="PS50835"/>
    </source>
</evidence>
<dbReference type="PANTHER" id="PTHR21261">
    <property type="entry name" value="BEAT PROTEIN"/>
    <property type="match status" value="1"/>
</dbReference>
<dbReference type="AlphaFoldDB" id="A0AAD8A3X5"/>
<gene>
    <name evidence="2" type="ORF">L9F63_001762</name>
</gene>
<reference evidence="2" key="2">
    <citation type="submission" date="2023-05" db="EMBL/GenBank/DDBJ databases">
        <authorList>
            <person name="Fouks B."/>
        </authorList>
    </citation>
    <scope>NUCLEOTIDE SEQUENCE</scope>
    <source>
        <strain evidence="2">Stay&amp;Tobe</strain>
        <tissue evidence="2">Testes</tissue>
    </source>
</reference>
<keyword evidence="3" id="KW-1185">Reference proteome</keyword>
<dbReference type="PROSITE" id="PS50835">
    <property type="entry name" value="IG_LIKE"/>
    <property type="match status" value="1"/>
</dbReference>
<organism evidence="2 3">
    <name type="scientific">Diploptera punctata</name>
    <name type="common">Pacific beetle cockroach</name>
    <dbReference type="NCBI Taxonomy" id="6984"/>
    <lineage>
        <taxon>Eukaryota</taxon>
        <taxon>Metazoa</taxon>
        <taxon>Ecdysozoa</taxon>
        <taxon>Arthropoda</taxon>
        <taxon>Hexapoda</taxon>
        <taxon>Insecta</taxon>
        <taxon>Pterygota</taxon>
        <taxon>Neoptera</taxon>
        <taxon>Polyneoptera</taxon>
        <taxon>Dictyoptera</taxon>
        <taxon>Blattodea</taxon>
        <taxon>Blaberoidea</taxon>
        <taxon>Blaberidae</taxon>
        <taxon>Diplopterinae</taxon>
        <taxon>Diploptera</taxon>
    </lineage>
</organism>
<dbReference type="EMBL" id="JASPKZ010003860">
    <property type="protein sequence ID" value="KAJ9591675.1"/>
    <property type="molecule type" value="Genomic_DNA"/>
</dbReference>
<feature type="domain" description="Ig-like" evidence="1">
    <location>
        <begin position="47"/>
        <end position="85"/>
    </location>
</feature>
<comment type="caution">
    <text evidence="2">The sequence shown here is derived from an EMBL/GenBank/DDBJ whole genome shotgun (WGS) entry which is preliminary data.</text>
</comment>
<dbReference type="Proteomes" id="UP001233999">
    <property type="component" value="Unassembled WGS sequence"/>
</dbReference>